<dbReference type="PANTHER" id="PTHR43221">
    <property type="entry name" value="PROTEASE HTPX"/>
    <property type="match status" value="1"/>
</dbReference>
<keyword evidence="4 12" id="KW-0812">Transmembrane</keyword>
<keyword evidence="3 11" id="KW-0645">Protease</keyword>
<dbReference type="GO" id="GO:0005886">
    <property type="term" value="C:plasma membrane"/>
    <property type="evidence" value="ECO:0007669"/>
    <property type="project" value="UniProtKB-SubCell"/>
</dbReference>
<dbReference type="AlphaFoldDB" id="A0A919PPV0"/>
<gene>
    <name evidence="14" type="ORF">Dsi01nite_059800</name>
</gene>
<protein>
    <recommendedName>
        <fullName evidence="13">Peptidase M48 domain-containing protein</fullName>
    </recommendedName>
</protein>
<dbReference type="GO" id="GO:0004222">
    <property type="term" value="F:metalloendopeptidase activity"/>
    <property type="evidence" value="ECO:0007669"/>
    <property type="project" value="InterPro"/>
</dbReference>
<keyword evidence="9 11" id="KW-0482">Metalloprotease</keyword>
<keyword evidence="2" id="KW-1003">Cell membrane</keyword>
<evidence type="ECO:0000256" key="9">
    <source>
        <dbReference type="ARBA" id="ARBA00023049"/>
    </source>
</evidence>
<keyword evidence="6 11" id="KW-0378">Hydrolase</keyword>
<evidence type="ECO:0000256" key="7">
    <source>
        <dbReference type="ARBA" id="ARBA00022833"/>
    </source>
</evidence>
<dbReference type="EMBL" id="BONQ01000091">
    <property type="protein sequence ID" value="GIG47939.1"/>
    <property type="molecule type" value="Genomic_DNA"/>
</dbReference>
<evidence type="ECO:0000256" key="2">
    <source>
        <dbReference type="ARBA" id="ARBA00022475"/>
    </source>
</evidence>
<evidence type="ECO:0000256" key="11">
    <source>
        <dbReference type="RuleBase" id="RU003983"/>
    </source>
</evidence>
<evidence type="ECO:0000256" key="5">
    <source>
        <dbReference type="ARBA" id="ARBA00022723"/>
    </source>
</evidence>
<evidence type="ECO:0000256" key="12">
    <source>
        <dbReference type="SAM" id="Phobius"/>
    </source>
</evidence>
<comment type="subcellular location">
    <subcellularLocation>
        <location evidence="1">Cell membrane</location>
        <topology evidence="1">Multi-pass membrane protein</topology>
    </subcellularLocation>
</comment>
<accession>A0A919PPV0</accession>
<sequence length="419" mass="45151">MRRRGRIDAPVPPRLTGWLWIDRKLLRQALRRDEALVTALAGLVPARPGWSFRRAGVTAVAVLVHLVALGALVFGGWLSTRDFPGVGLLPGVISLAFGALLLPRPASLPRYATRLRRADAPDLFSFVTAVAGAVGVRCPDLIVVDDRFAADGGTAGLLRRRHLRLGAPLLAALDGQQRAAVVAHQLAHFSNGDPLRGPVVGSVDRSMSALVELFEPRKDTTLRAFQDPAILKAKLGIGGGAGNAGTTVAAVWYAELLVRPFIAVLRWASVLGRFLLALLVKPDVHRAEYHADAVAARVAGTAAVLEVLDVMTLRESVLTVLRREVRAADGDTPDPPAWRAATRQVLEHSAARLPQLRAAALPASTSPFADHPPLALRVRLLRTQPTAEPALHFTEADCAAMDRELADEHRRFARDLRHG</sequence>
<dbReference type="InterPro" id="IPR001915">
    <property type="entry name" value="Peptidase_M48"/>
</dbReference>
<keyword evidence="15" id="KW-1185">Reference proteome</keyword>
<evidence type="ECO:0000259" key="13">
    <source>
        <dbReference type="Pfam" id="PF01435"/>
    </source>
</evidence>
<dbReference type="Proteomes" id="UP000660611">
    <property type="component" value="Unassembled WGS sequence"/>
</dbReference>
<comment type="caution">
    <text evidence="14">The sequence shown here is derived from an EMBL/GenBank/DDBJ whole genome shotgun (WGS) entry which is preliminary data.</text>
</comment>
<evidence type="ECO:0000256" key="4">
    <source>
        <dbReference type="ARBA" id="ARBA00022692"/>
    </source>
</evidence>
<evidence type="ECO:0000256" key="1">
    <source>
        <dbReference type="ARBA" id="ARBA00004651"/>
    </source>
</evidence>
<proteinExistence type="inferred from homology"/>
<evidence type="ECO:0000256" key="3">
    <source>
        <dbReference type="ARBA" id="ARBA00022670"/>
    </source>
</evidence>
<dbReference type="RefSeq" id="WP_203849658.1">
    <property type="nucleotide sequence ID" value="NZ_BAAAVW010000021.1"/>
</dbReference>
<dbReference type="CDD" id="cd07328">
    <property type="entry name" value="M48_Ste24p_like"/>
    <property type="match status" value="1"/>
</dbReference>
<evidence type="ECO:0000313" key="15">
    <source>
        <dbReference type="Proteomes" id="UP000660611"/>
    </source>
</evidence>
<keyword evidence="8 12" id="KW-1133">Transmembrane helix</keyword>
<keyword evidence="10 12" id="KW-0472">Membrane</keyword>
<organism evidence="14 15">
    <name type="scientific">Dactylosporangium siamense</name>
    <dbReference type="NCBI Taxonomy" id="685454"/>
    <lineage>
        <taxon>Bacteria</taxon>
        <taxon>Bacillati</taxon>
        <taxon>Actinomycetota</taxon>
        <taxon>Actinomycetes</taxon>
        <taxon>Micromonosporales</taxon>
        <taxon>Micromonosporaceae</taxon>
        <taxon>Dactylosporangium</taxon>
    </lineage>
</organism>
<dbReference type="Pfam" id="PF01435">
    <property type="entry name" value="Peptidase_M48"/>
    <property type="match status" value="1"/>
</dbReference>
<keyword evidence="7 11" id="KW-0862">Zinc</keyword>
<evidence type="ECO:0000313" key="14">
    <source>
        <dbReference type="EMBL" id="GIG47939.1"/>
    </source>
</evidence>
<dbReference type="Gene3D" id="3.30.2010.10">
    <property type="entry name" value="Metalloproteases ('zincins'), catalytic domain"/>
    <property type="match status" value="1"/>
</dbReference>
<comment type="cofactor">
    <cofactor evidence="11">
        <name>Zn(2+)</name>
        <dbReference type="ChEBI" id="CHEBI:29105"/>
    </cofactor>
    <text evidence="11">Binds 1 zinc ion per subunit.</text>
</comment>
<dbReference type="GO" id="GO:0006508">
    <property type="term" value="P:proteolysis"/>
    <property type="evidence" value="ECO:0007669"/>
    <property type="project" value="UniProtKB-KW"/>
</dbReference>
<feature type="transmembrane region" description="Helical" evidence="12">
    <location>
        <begin position="83"/>
        <end position="102"/>
    </location>
</feature>
<evidence type="ECO:0000256" key="10">
    <source>
        <dbReference type="ARBA" id="ARBA00023136"/>
    </source>
</evidence>
<reference evidence="14" key="1">
    <citation type="submission" date="2021-01" db="EMBL/GenBank/DDBJ databases">
        <title>Whole genome shotgun sequence of Dactylosporangium siamense NBRC 106093.</title>
        <authorList>
            <person name="Komaki H."/>
            <person name="Tamura T."/>
        </authorList>
    </citation>
    <scope>NUCLEOTIDE SEQUENCE</scope>
    <source>
        <strain evidence="14">NBRC 106093</strain>
    </source>
</reference>
<name>A0A919PPV0_9ACTN</name>
<evidence type="ECO:0000256" key="8">
    <source>
        <dbReference type="ARBA" id="ARBA00022989"/>
    </source>
</evidence>
<comment type="similarity">
    <text evidence="11">Belongs to the peptidase M48 family.</text>
</comment>
<evidence type="ECO:0000256" key="6">
    <source>
        <dbReference type="ARBA" id="ARBA00022801"/>
    </source>
</evidence>
<dbReference type="GO" id="GO:0046872">
    <property type="term" value="F:metal ion binding"/>
    <property type="evidence" value="ECO:0007669"/>
    <property type="project" value="UniProtKB-KW"/>
</dbReference>
<keyword evidence="5" id="KW-0479">Metal-binding</keyword>
<feature type="transmembrane region" description="Helical" evidence="12">
    <location>
        <begin position="55"/>
        <end position="77"/>
    </location>
</feature>
<dbReference type="InterPro" id="IPR050083">
    <property type="entry name" value="HtpX_protease"/>
</dbReference>
<feature type="domain" description="Peptidase M48" evidence="13">
    <location>
        <begin position="154"/>
        <end position="382"/>
    </location>
</feature>
<dbReference type="PANTHER" id="PTHR43221:SF1">
    <property type="entry name" value="PROTEASE HTPX"/>
    <property type="match status" value="1"/>
</dbReference>